<sequence>MTIKKTTKLGGSASHITVSKTGHGLMMMTWKPTPVPDEQAFEAIKAGLDSLPPNTQMLLNSGEFYGMNPRHANLELVSRFFEKYPEYRDKAFLSVKGGYKPDEVKGAYRPDKLELDTSPETTRLTVNVINEKLRGMKRMDLFEISRLAPEVYSVEDHMRVLKQLRDEGHFDHVGLSEVRAETIRKCNAVVPIAAVEIEVSPWSYSKETQEDIAVCKELAIPVVAYSPLGRGFLTGQVKRPEDFEPGDIRRNFSRYKVDAMAHNFALVDGLSAIAAKKGITPAQLSIAWVSARGPHVIPIPGSSHKKRTLENLAGGDLELTPEDLAEVDAVREAHPVQGGRYFDEVPVEKLHLMV</sequence>
<evidence type="ECO:0000313" key="4">
    <source>
        <dbReference type="Proteomes" id="UP000298061"/>
    </source>
</evidence>
<dbReference type="PANTHER" id="PTHR43625">
    <property type="entry name" value="AFLATOXIN B1 ALDEHYDE REDUCTASE"/>
    <property type="match status" value="1"/>
</dbReference>
<comment type="caution">
    <text evidence="3">The sequence shown here is derived from an EMBL/GenBank/DDBJ whole genome shotgun (WGS) entry which is preliminary data.</text>
</comment>
<dbReference type="PANTHER" id="PTHR43625:SF78">
    <property type="entry name" value="PYRIDOXAL REDUCTASE-RELATED"/>
    <property type="match status" value="1"/>
</dbReference>
<dbReference type="InterPro" id="IPR023210">
    <property type="entry name" value="NADP_OxRdtase_dom"/>
</dbReference>
<dbReference type="Proteomes" id="UP000298061">
    <property type="component" value="Unassembled WGS sequence"/>
</dbReference>
<dbReference type="GO" id="GO:0016491">
    <property type="term" value="F:oxidoreductase activity"/>
    <property type="evidence" value="ECO:0007669"/>
    <property type="project" value="UniProtKB-KW"/>
</dbReference>
<dbReference type="CDD" id="cd19077">
    <property type="entry name" value="AKR_AKR8A1-2"/>
    <property type="match status" value="1"/>
</dbReference>
<dbReference type="GO" id="GO:0005737">
    <property type="term" value="C:cytoplasm"/>
    <property type="evidence" value="ECO:0007669"/>
    <property type="project" value="TreeGrafter"/>
</dbReference>
<feature type="domain" description="NADP-dependent oxidoreductase" evidence="2">
    <location>
        <begin position="22"/>
        <end position="331"/>
    </location>
</feature>
<dbReference type="Pfam" id="PF00248">
    <property type="entry name" value="Aldo_ket_red"/>
    <property type="match status" value="1"/>
</dbReference>
<dbReference type="STRING" id="135208.A0A4Y9ZQE8"/>
<dbReference type="SUPFAM" id="SSF51430">
    <property type="entry name" value="NAD(P)-linked oxidoreductase"/>
    <property type="match status" value="1"/>
</dbReference>
<evidence type="ECO:0000259" key="2">
    <source>
        <dbReference type="Pfam" id="PF00248"/>
    </source>
</evidence>
<dbReference type="InterPro" id="IPR036812">
    <property type="entry name" value="NAD(P)_OxRdtase_dom_sf"/>
</dbReference>
<dbReference type="InterPro" id="IPR050791">
    <property type="entry name" value="Aldo-Keto_reductase"/>
</dbReference>
<protein>
    <recommendedName>
        <fullName evidence="2">NADP-dependent oxidoreductase domain-containing protein</fullName>
    </recommendedName>
</protein>
<accession>A0A4Y9ZQE8</accession>
<evidence type="ECO:0000256" key="1">
    <source>
        <dbReference type="ARBA" id="ARBA00023002"/>
    </source>
</evidence>
<dbReference type="Gene3D" id="3.20.20.100">
    <property type="entry name" value="NADP-dependent oxidoreductase domain"/>
    <property type="match status" value="1"/>
</dbReference>
<proteinExistence type="predicted"/>
<dbReference type="EMBL" id="SFCI01001337">
    <property type="protein sequence ID" value="TFY76051.1"/>
    <property type="molecule type" value="Genomic_DNA"/>
</dbReference>
<evidence type="ECO:0000313" key="3">
    <source>
        <dbReference type="EMBL" id="TFY76051.1"/>
    </source>
</evidence>
<keyword evidence="4" id="KW-1185">Reference proteome</keyword>
<dbReference type="AlphaFoldDB" id="A0A4Y9ZQE8"/>
<dbReference type="OrthoDB" id="37537at2759"/>
<reference evidence="3 4" key="1">
    <citation type="submission" date="2019-02" db="EMBL/GenBank/DDBJ databases">
        <title>Genome sequencing of the rare red list fungi Hericium alpestre (H. flagellum).</title>
        <authorList>
            <person name="Buettner E."/>
            <person name="Kellner H."/>
        </authorList>
    </citation>
    <scope>NUCLEOTIDE SEQUENCE [LARGE SCALE GENOMIC DNA]</scope>
    <source>
        <strain evidence="3 4">DSM 108284</strain>
    </source>
</reference>
<keyword evidence="1" id="KW-0560">Oxidoreductase</keyword>
<name>A0A4Y9ZQE8_9AGAM</name>
<organism evidence="3 4">
    <name type="scientific">Hericium alpestre</name>
    <dbReference type="NCBI Taxonomy" id="135208"/>
    <lineage>
        <taxon>Eukaryota</taxon>
        <taxon>Fungi</taxon>
        <taxon>Dikarya</taxon>
        <taxon>Basidiomycota</taxon>
        <taxon>Agaricomycotina</taxon>
        <taxon>Agaricomycetes</taxon>
        <taxon>Russulales</taxon>
        <taxon>Hericiaceae</taxon>
        <taxon>Hericium</taxon>
    </lineage>
</organism>
<gene>
    <name evidence="3" type="ORF">EWM64_g7959</name>
</gene>